<dbReference type="GO" id="GO:0016706">
    <property type="term" value="F:2-oxoglutarate-dependent dioxygenase activity"/>
    <property type="evidence" value="ECO:0007669"/>
    <property type="project" value="UniProtKB-ARBA"/>
</dbReference>
<gene>
    <name evidence="2" type="ORF">CVT23_03780</name>
</gene>
<dbReference type="Proteomes" id="UP000229498">
    <property type="component" value="Unassembled WGS sequence"/>
</dbReference>
<keyword evidence="3" id="KW-1185">Reference proteome</keyword>
<evidence type="ECO:0000256" key="1">
    <source>
        <dbReference type="ARBA" id="ARBA00001954"/>
    </source>
</evidence>
<evidence type="ECO:0000313" key="2">
    <source>
        <dbReference type="EMBL" id="PJK30994.1"/>
    </source>
</evidence>
<dbReference type="AlphaFoldDB" id="A0A2M9G5L6"/>
<dbReference type="Gene3D" id="2.60.120.620">
    <property type="entry name" value="q2cbj1_9rhob like domain"/>
    <property type="match status" value="1"/>
</dbReference>
<dbReference type="PANTHER" id="PTHR20883:SF48">
    <property type="entry name" value="ECTOINE DIOXYGENASE"/>
    <property type="match status" value="1"/>
</dbReference>
<organism evidence="2 3">
    <name type="scientific">Minwuia thermotolerans</name>
    <dbReference type="NCBI Taxonomy" id="2056226"/>
    <lineage>
        <taxon>Bacteria</taxon>
        <taxon>Pseudomonadati</taxon>
        <taxon>Pseudomonadota</taxon>
        <taxon>Alphaproteobacteria</taxon>
        <taxon>Minwuiales</taxon>
        <taxon>Minwuiaceae</taxon>
        <taxon>Minwuia</taxon>
    </lineage>
</organism>
<dbReference type="SUPFAM" id="SSF51197">
    <property type="entry name" value="Clavaminate synthase-like"/>
    <property type="match status" value="1"/>
</dbReference>
<protein>
    <submittedName>
        <fullName evidence="2">Phytanoyl-CoA dioxygenase</fullName>
    </submittedName>
</protein>
<name>A0A2M9G5L6_9PROT</name>
<sequence length="267" mass="29856">MLTEAEVGHYRDRGYAVPANYRVPDAALAGMRRDLDRLIEANPHVSPDAMFCPHEPDHGTQGLKGDRVWLEHAGTPEILDMVEQVIGGDFLLWGTTVFGKPAHSGKETPWHQDGEYWPIRPLATCSVWIALDAATPENGCLRVIPGSHRDRRLRRHRTNDGGHLTLNQQLEADEYSEADAVDIVLAPGQISLHDIYMVHGSRPNRSPRRRAGYVLRFMPTTSHFDRQLGAEIAKRTGGAVDFATRPLYLMRGRDVCGRNELAERSPA</sequence>
<dbReference type="PANTHER" id="PTHR20883">
    <property type="entry name" value="PHYTANOYL-COA DIOXYGENASE DOMAIN CONTAINING 1"/>
    <property type="match status" value="1"/>
</dbReference>
<dbReference type="EMBL" id="PHIG01000011">
    <property type="protein sequence ID" value="PJK30994.1"/>
    <property type="molecule type" value="Genomic_DNA"/>
</dbReference>
<reference evidence="2 3" key="1">
    <citation type="submission" date="2017-11" db="EMBL/GenBank/DDBJ databases">
        <title>Draft genome sequence of Rhizobiales bacterium SY3-13.</title>
        <authorList>
            <person name="Sun C."/>
        </authorList>
    </citation>
    <scope>NUCLEOTIDE SEQUENCE [LARGE SCALE GENOMIC DNA]</scope>
    <source>
        <strain evidence="2 3">SY3-13</strain>
    </source>
</reference>
<accession>A0A2M9G5L6</accession>
<keyword evidence="2" id="KW-0223">Dioxygenase</keyword>
<dbReference type="RefSeq" id="WP_109792537.1">
    <property type="nucleotide sequence ID" value="NZ_PHIG01000011.1"/>
</dbReference>
<evidence type="ECO:0000313" key="3">
    <source>
        <dbReference type="Proteomes" id="UP000229498"/>
    </source>
</evidence>
<comment type="cofactor">
    <cofactor evidence="1">
        <name>Fe(2+)</name>
        <dbReference type="ChEBI" id="CHEBI:29033"/>
    </cofactor>
</comment>
<dbReference type="GO" id="GO:0005506">
    <property type="term" value="F:iron ion binding"/>
    <property type="evidence" value="ECO:0007669"/>
    <property type="project" value="UniProtKB-ARBA"/>
</dbReference>
<comment type="caution">
    <text evidence="2">The sequence shown here is derived from an EMBL/GenBank/DDBJ whole genome shotgun (WGS) entry which is preliminary data.</text>
</comment>
<keyword evidence="2" id="KW-0560">Oxidoreductase</keyword>
<dbReference type="InterPro" id="IPR008775">
    <property type="entry name" value="Phytyl_CoA_dOase-like"/>
</dbReference>
<dbReference type="OrthoDB" id="9791262at2"/>
<dbReference type="Pfam" id="PF05721">
    <property type="entry name" value="PhyH"/>
    <property type="match status" value="1"/>
</dbReference>
<proteinExistence type="predicted"/>